<feature type="signal peptide" evidence="1">
    <location>
        <begin position="1"/>
        <end position="18"/>
    </location>
</feature>
<accession>A0A6P8B134</accession>
<evidence type="ECO:0000313" key="2">
    <source>
        <dbReference type="Proteomes" id="UP000515153"/>
    </source>
</evidence>
<keyword evidence="2" id="KW-1185">Reference proteome</keyword>
<evidence type="ECO:0000256" key="1">
    <source>
        <dbReference type="SAM" id="SignalP"/>
    </source>
</evidence>
<reference evidence="3" key="2">
    <citation type="submission" date="2019-10" db="EMBL/GenBank/DDBJ databases">
        <authorList>
            <consortium name="NCBI Genome Project"/>
        </authorList>
    </citation>
    <scope>NUCLEOTIDE SEQUENCE</scope>
    <source>
        <strain evidence="3">NI907</strain>
    </source>
</reference>
<dbReference type="KEGG" id="pgri:PgNI_07377"/>
<reference evidence="3" key="1">
    <citation type="journal article" date="2019" name="Mol. Biol. Evol.">
        <title>Blast fungal genomes show frequent chromosomal changes, gene gains and losses, and effector gene turnover.</title>
        <authorList>
            <person name="Gomez Luciano L.B."/>
            <person name="Jason Tsai I."/>
            <person name="Chuma I."/>
            <person name="Tosa Y."/>
            <person name="Chen Y.H."/>
            <person name="Li J.Y."/>
            <person name="Li M.Y."/>
            <person name="Jade Lu M.Y."/>
            <person name="Nakayashiki H."/>
            <person name="Li W.H."/>
        </authorList>
    </citation>
    <scope>NUCLEOTIDE SEQUENCE</scope>
    <source>
        <strain evidence="3">NI907</strain>
    </source>
</reference>
<protein>
    <submittedName>
        <fullName evidence="3">Uncharacterized protein</fullName>
    </submittedName>
</protein>
<dbReference type="AlphaFoldDB" id="A0A6P8B134"/>
<organism evidence="2 3">
    <name type="scientific">Pyricularia grisea</name>
    <name type="common">Crabgrass-specific blast fungus</name>
    <name type="synonym">Magnaporthe grisea</name>
    <dbReference type="NCBI Taxonomy" id="148305"/>
    <lineage>
        <taxon>Eukaryota</taxon>
        <taxon>Fungi</taxon>
        <taxon>Dikarya</taxon>
        <taxon>Ascomycota</taxon>
        <taxon>Pezizomycotina</taxon>
        <taxon>Sordariomycetes</taxon>
        <taxon>Sordariomycetidae</taxon>
        <taxon>Magnaporthales</taxon>
        <taxon>Pyriculariaceae</taxon>
        <taxon>Pyricularia</taxon>
    </lineage>
</organism>
<gene>
    <name evidence="3" type="ORF">PgNI_07377</name>
</gene>
<dbReference type="GeneID" id="41962299"/>
<sequence>MQFFTLAITLLSMQFAAAEPIPADAGLAAEPLVVRNILMHPRAALVSCCSNGFSGNCDCGSCPIEQCAVSILKQL</sequence>
<dbReference type="Proteomes" id="UP000515153">
    <property type="component" value="Unplaced"/>
</dbReference>
<proteinExistence type="predicted"/>
<reference evidence="3" key="3">
    <citation type="submission" date="2025-08" db="UniProtKB">
        <authorList>
            <consortium name="RefSeq"/>
        </authorList>
    </citation>
    <scope>IDENTIFICATION</scope>
    <source>
        <strain evidence="3">NI907</strain>
    </source>
</reference>
<name>A0A6P8B134_PYRGI</name>
<feature type="chain" id="PRO_5027901685" evidence="1">
    <location>
        <begin position="19"/>
        <end position="75"/>
    </location>
</feature>
<keyword evidence="1" id="KW-0732">Signal</keyword>
<evidence type="ECO:0000313" key="3">
    <source>
        <dbReference type="RefSeq" id="XP_030980931.1"/>
    </source>
</evidence>
<dbReference type="RefSeq" id="XP_030980931.1">
    <property type="nucleotide sequence ID" value="XM_031127390.1"/>
</dbReference>